<keyword evidence="1" id="KW-0472">Membrane</keyword>
<organism evidence="2 3">
    <name type="scientific">Duganella rivi</name>
    <dbReference type="NCBI Taxonomy" id="2666083"/>
    <lineage>
        <taxon>Bacteria</taxon>
        <taxon>Pseudomonadati</taxon>
        <taxon>Pseudomonadota</taxon>
        <taxon>Betaproteobacteria</taxon>
        <taxon>Burkholderiales</taxon>
        <taxon>Oxalobacteraceae</taxon>
        <taxon>Telluria group</taxon>
        <taxon>Duganella</taxon>
    </lineage>
</organism>
<dbReference type="AlphaFoldDB" id="A0A7X4GPE3"/>
<dbReference type="Proteomes" id="UP000450012">
    <property type="component" value="Unassembled WGS sequence"/>
</dbReference>
<proteinExistence type="predicted"/>
<keyword evidence="1" id="KW-1133">Transmembrane helix</keyword>
<evidence type="ECO:0000313" key="3">
    <source>
        <dbReference type="Proteomes" id="UP000450012"/>
    </source>
</evidence>
<evidence type="ECO:0000256" key="1">
    <source>
        <dbReference type="SAM" id="Phobius"/>
    </source>
</evidence>
<dbReference type="RefSeq" id="WP_161013743.1">
    <property type="nucleotide sequence ID" value="NZ_WWCK01000003.1"/>
</dbReference>
<accession>A0A7X4GPE3</accession>
<feature type="transmembrane region" description="Helical" evidence="1">
    <location>
        <begin position="38"/>
        <end position="59"/>
    </location>
</feature>
<comment type="caution">
    <text evidence="2">The sequence shown here is derived from an EMBL/GenBank/DDBJ whole genome shotgun (WGS) entry which is preliminary data.</text>
</comment>
<gene>
    <name evidence="2" type="ORF">GTP45_10095</name>
</gene>
<protein>
    <submittedName>
        <fullName evidence="2">Uncharacterized protein</fullName>
    </submittedName>
</protein>
<evidence type="ECO:0000313" key="2">
    <source>
        <dbReference type="EMBL" id="MYM67181.1"/>
    </source>
</evidence>
<keyword evidence="3" id="KW-1185">Reference proteome</keyword>
<reference evidence="2 3" key="1">
    <citation type="submission" date="2019-12" db="EMBL/GenBank/DDBJ databases">
        <title>Novel species isolated from a subtropical stream in China.</title>
        <authorList>
            <person name="Lu H."/>
        </authorList>
    </citation>
    <scope>NUCLEOTIDE SEQUENCE [LARGE SCALE GENOMIC DNA]</scope>
    <source>
        <strain evidence="2 3">FT55W</strain>
    </source>
</reference>
<name>A0A7X4GPE3_9BURK</name>
<feature type="transmembrane region" description="Helical" evidence="1">
    <location>
        <begin position="5"/>
        <end position="22"/>
    </location>
</feature>
<sequence length="70" mass="7567">MRPGWIPYALCIPASALIYFLFDLSSTMTTGNKEFSSIGTYAAATIMQSLGAMLGVYLAHRKAKGKSFKA</sequence>
<dbReference type="EMBL" id="WWCK01000003">
    <property type="protein sequence ID" value="MYM67181.1"/>
    <property type="molecule type" value="Genomic_DNA"/>
</dbReference>
<keyword evidence="1" id="KW-0812">Transmembrane</keyword>